<proteinExistence type="predicted"/>
<reference evidence="1" key="1">
    <citation type="submission" date="2019-04" db="EMBL/GenBank/DDBJ databases">
        <title>Evolution of Biomass-Degrading Anaerobic Consortia Revealed by Metagenomics.</title>
        <authorList>
            <person name="Peng X."/>
        </authorList>
    </citation>
    <scope>NUCLEOTIDE SEQUENCE</scope>
    <source>
        <strain evidence="1">SIG242</strain>
    </source>
</reference>
<keyword evidence="1" id="KW-0540">Nuclease</keyword>
<dbReference type="Gene3D" id="3.40.50.10010">
    <property type="entry name" value="Type-2 restriction enzyme NgoMIV"/>
    <property type="match status" value="1"/>
</dbReference>
<dbReference type="Pfam" id="PF09015">
    <property type="entry name" value="NgoMIV_restric"/>
    <property type="match status" value="1"/>
</dbReference>
<keyword evidence="1" id="KW-0378">Hydrolase</keyword>
<accession>A0A927WJV9</accession>
<sequence length="301" mass="33431">MEQALLTCERNRFHRELLNTILSVDESGIPSNADKSNRLSVAIARGIHNRLLAKSKLLDTCQEETAVYGNKRVKAKGQTSGNIFEEKVMEYIAATFTKMQHIRPGKWHILKLGNQSQIKTSDFAQYEHLAYLSDLTKANAQLAAVLGNDYMVAPDVIVYRELYDDDELNVPLSVVDETTARKADLRAANGGKPILHASVSAKWTMRSDRAQNSRTEALNLIRNRKGNLPHIVVVTGEPAPSRLASLALGTGDIDCLYHFALYELLEAVKDYGADDAENLLKTLVEGKRLKDISDLPLDLCV</sequence>
<dbReference type="InterPro" id="IPR015105">
    <property type="entry name" value="NgoMIV"/>
</dbReference>
<name>A0A927WJV9_SELRU</name>
<gene>
    <name evidence="1" type="ORF">E7203_07815</name>
</gene>
<protein>
    <submittedName>
        <fullName evidence="1">Type II restriction endonuclease</fullName>
    </submittedName>
</protein>
<dbReference type="Proteomes" id="UP000772151">
    <property type="component" value="Unassembled WGS sequence"/>
</dbReference>
<dbReference type="GO" id="GO:0009036">
    <property type="term" value="F:type II site-specific deoxyribonuclease activity"/>
    <property type="evidence" value="ECO:0007669"/>
    <property type="project" value="InterPro"/>
</dbReference>
<dbReference type="GO" id="GO:0009307">
    <property type="term" value="P:DNA restriction-modification system"/>
    <property type="evidence" value="ECO:0007669"/>
    <property type="project" value="InterPro"/>
</dbReference>
<dbReference type="CDD" id="cd22340">
    <property type="entry name" value="NgoMIV-like"/>
    <property type="match status" value="1"/>
</dbReference>
<dbReference type="EMBL" id="SVCA01000006">
    <property type="protein sequence ID" value="MBE6085339.1"/>
    <property type="molecule type" value="Genomic_DNA"/>
</dbReference>
<dbReference type="AlphaFoldDB" id="A0A927WJV9"/>
<keyword evidence="1" id="KW-0255">Endonuclease</keyword>
<organism evidence="1 2">
    <name type="scientific">Selenomonas ruminantium</name>
    <dbReference type="NCBI Taxonomy" id="971"/>
    <lineage>
        <taxon>Bacteria</taxon>
        <taxon>Bacillati</taxon>
        <taxon>Bacillota</taxon>
        <taxon>Negativicutes</taxon>
        <taxon>Selenomonadales</taxon>
        <taxon>Selenomonadaceae</taxon>
        <taxon>Selenomonas</taxon>
    </lineage>
</organism>
<evidence type="ECO:0000313" key="2">
    <source>
        <dbReference type="Proteomes" id="UP000772151"/>
    </source>
</evidence>
<dbReference type="SUPFAM" id="SSF52980">
    <property type="entry name" value="Restriction endonuclease-like"/>
    <property type="match status" value="1"/>
</dbReference>
<dbReference type="InterPro" id="IPR037083">
    <property type="entry name" value="NgoMIV_sf"/>
</dbReference>
<evidence type="ECO:0000313" key="1">
    <source>
        <dbReference type="EMBL" id="MBE6085339.1"/>
    </source>
</evidence>
<dbReference type="InterPro" id="IPR011335">
    <property type="entry name" value="Restrct_endonuc-II-like"/>
</dbReference>
<dbReference type="RefSeq" id="WP_303669428.1">
    <property type="nucleotide sequence ID" value="NZ_SVCA01000006.1"/>
</dbReference>
<comment type="caution">
    <text evidence="1">The sequence shown here is derived from an EMBL/GenBank/DDBJ whole genome shotgun (WGS) entry which is preliminary data.</text>
</comment>